<gene>
    <name evidence="2" type="ORF">DSL64_23285</name>
</gene>
<organism evidence="2 3">
    <name type="scientific">Dyadobacter luteus</name>
    <dbReference type="NCBI Taxonomy" id="2259619"/>
    <lineage>
        <taxon>Bacteria</taxon>
        <taxon>Pseudomonadati</taxon>
        <taxon>Bacteroidota</taxon>
        <taxon>Cytophagia</taxon>
        <taxon>Cytophagales</taxon>
        <taxon>Spirosomataceae</taxon>
        <taxon>Dyadobacter</taxon>
    </lineage>
</organism>
<comment type="caution">
    <text evidence="2">The sequence shown here is derived from an EMBL/GenBank/DDBJ whole genome shotgun (WGS) entry which is preliminary data.</text>
</comment>
<keyword evidence="1" id="KW-0472">Membrane</keyword>
<dbReference type="AlphaFoldDB" id="A0A3D8Y648"/>
<feature type="transmembrane region" description="Helical" evidence="1">
    <location>
        <begin position="100"/>
        <end position="126"/>
    </location>
</feature>
<dbReference type="RefSeq" id="WP_115833351.1">
    <property type="nucleotide sequence ID" value="NZ_QNUL01000026.1"/>
</dbReference>
<dbReference type="Proteomes" id="UP000256373">
    <property type="component" value="Unassembled WGS sequence"/>
</dbReference>
<evidence type="ECO:0000313" key="2">
    <source>
        <dbReference type="EMBL" id="REA57664.1"/>
    </source>
</evidence>
<feature type="transmembrane region" description="Helical" evidence="1">
    <location>
        <begin position="25"/>
        <end position="45"/>
    </location>
</feature>
<dbReference type="EMBL" id="QNUL01000026">
    <property type="protein sequence ID" value="REA57664.1"/>
    <property type="molecule type" value="Genomic_DNA"/>
</dbReference>
<dbReference type="OrthoDB" id="1523880at2"/>
<keyword evidence="3" id="KW-1185">Reference proteome</keyword>
<feature type="transmembrane region" description="Helical" evidence="1">
    <location>
        <begin position="234"/>
        <end position="255"/>
    </location>
</feature>
<accession>A0A3D8Y648</accession>
<name>A0A3D8Y648_9BACT</name>
<feature type="transmembrane region" description="Helical" evidence="1">
    <location>
        <begin position="146"/>
        <end position="168"/>
    </location>
</feature>
<feature type="transmembrane region" description="Helical" evidence="1">
    <location>
        <begin position="51"/>
        <end position="72"/>
    </location>
</feature>
<evidence type="ECO:0000256" key="1">
    <source>
        <dbReference type="SAM" id="Phobius"/>
    </source>
</evidence>
<proteinExistence type="predicted"/>
<keyword evidence="1" id="KW-0812">Transmembrane</keyword>
<evidence type="ECO:0000313" key="3">
    <source>
        <dbReference type="Proteomes" id="UP000256373"/>
    </source>
</evidence>
<reference evidence="2 3" key="1">
    <citation type="submission" date="2018-07" db="EMBL/GenBank/DDBJ databases">
        <title>Dyadobacter roseus sp. nov., isolated from rose rhizosphere soil.</title>
        <authorList>
            <person name="Chen L."/>
        </authorList>
    </citation>
    <scope>NUCLEOTIDE SEQUENCE [LARGE SCALE GENOMIC DNA]</scope>
    <source>
        <strain evidence="2 3">RS19</strain>
    </source>
</reference>
<keyword evidence="1" id="KW-1133">Transmembrane helix</keyword>
<protein>
    <submittedName>
        <fullName evidence="2">Uncharacterized protein</fullName>
    </submittedName>
</protein>
<sequence>MNQTFDLQRFWLFLKLDWAEKGRKYLLTGGLLLVIMMTLMLPIILTNSFSQILMLLHALALFMVVMFGGSLYTSTVFTQYGTTDTATASLMVPASQLEKFLVPLLLNLIFIIPVTFLFSKLHFWFIGIANSSQTGSSRYSSIPYDVLRYFIYLHMIIQGCVFLGSIYFRKLSYVKTAVLLFFIAITFTAVHIIYIYKVTDSPAQVVSFPFSAWKLWYSPSGKHYYLAHSESEQALLYTFPILFLLTTWYISFVRLKEKEI</sequence>
<feature type="transmembrane region" description="Helical" evidence="1">
    <location>
        <begin position="177"/>
        <end position="196"/>
    </location>
</feature>